<dbReference type="PANTHER" id="PTHR34297">
    <property type="entry name" value="HYPOTHETICAL CYTOSOLIC PROTEIN-RELATED"/>
    <property type="match status" value="1"/>
</dbReference>
<keyword evidence="3" id="KW-1185">Reference proteome</keyword>
<comment type="caution">
    <text evidence="2">The sequence shown here is derived from an EMBL/GenBank/DDBJ whole genome shotgun (WGS) entry which is preliminary data.</text>
</comment>
<gene>
    <name evidence="2" type="ORF">K8P03_09425</name>
</gene>
<evidence type="ECO:0000313" key="2">
    <source>
        <dbReference type="EMBL" id="MBZ2387503.1"/>
    </source>
</evidence>
<evidence type="ECO:0000313" key="3">
    <source>
        <dbReference type="Proteomes" id="UP000734271"/>
    </source>
</evidence>
<reference evidence="2 3" key="1">
    <citation type="submission" date="2021-08" db="EMBL/GenBank/DDBJ databases">
        <title>FDA dAtabase for Regulatory Grade micrObial Sequences (FDA-ARGOS): Supporting development and validation of Infectious Disease Dx tests.</title>
        <authorList>
            <person name="Sproer C."/>
            <person name="Gronow S."/>
            <person name="Severitt S."/>
            <person name="Schroder I."/>
            <person name="Tallon L."/>
            <person name="Sadzewicz L."/>
            <person name="Zhao X."/>
            <person name="Boylan J."/>
            <person name="Ott S."/>
            <person name="Bowen H."/>
            <person name="Vavikolanu K."/>
            <person name="Hazen T."/>
            <person name="Aluvathingal J."/>
            <person name="Nadendla S."/>
            <person name="Lowell S."/>
            <person name="Myers T."/>
            <person name="Yan Y."/>
            <person name="Sichtig H."/>
        </authorList>
    </citation>
    <scope>NUCLEOTIDE SEQUENCE [LARGE SCALE GENOMIC DNA]</scope>
    <source>
        <strain evidence="2 3">FDAARGOS_1460</strain>
    </source>
</reference>
<proteinExistence type="inferred from homology"/>
<dbReference type="PANTHER" id="PTHR34297:SF2">
    <property type="entry name" value="ASP23_GLS24 FAMILY ENVELOPE STRESS RESPONSE PROTEIN"/>
    <property type="match status" value="1"/>
</dbReference>
<dbReference type="InterPro" id="IPR005531">
    <property type="entry name" value="Asp23"/>
</dbReference>
<dbReference type="Pfam" id="PF03780">
    <property type="entry name" value="Asp23"/>
    <property type="match status" value="1"/>
</dbReference>
<dbReference type="RefSeq" id="WP_223420437.1">
    <property type="nucleotide sequence ID" value="NZ_JAIPME010000002.1"/>
</dbReference>
<dbReference type="EMBL" id="JAIPME010000002">
    <property type="protein sequence ID" value="MBZ2387503.1"/>
    <property type="molecule type" value="Genomic_DNA"/>
</dbReference>
<dbReference type="Proteomes" id="UP000734271">
    <property type="component" value="Unassembled WGS sequence"/>
</dbReference>
<organism evidence="2 3">
    <name type="scientific">Anaerococcus murdochii</name>
    <dbReference type="NCBI Taxonomy" id="411577"/>
    <lineage>
        <taxon>Bacteria</taxon>
        <taxon>Bacillati</taxon>
        <taxon>Bacillota</taxon>
        <taxon>Tissierellia</taxon>
        <taxon>Tissierellales</taxon>
        <taxon>Peptoniphilaceae</taxon>
        <taxon>Anaerococcus</taxon>
    </lineage>
</organism>
<protein>
    <submittedName>
        <fullName evidence="2">Asp23/Gls24 family envelope stress response protein</fullName>
    </submittedName>
</protein>
<accession>A0ABS7T150</accession>
<evidence type="ECO:0000256" key="1">
    <source>
        <dbReference type="ARBA" id="ARBA00005721"/>
    </source>
</evidence>
<name>A0ABS7T150_9FIRM</name>
<sequence length="109" mass="12023">MSNTFKDGSVKIADEVLDQIAIQAANDVYGVYEENSDEGFIHSLQAKTTKTSIRNVSGNLVIDLDLSLDKNVNVRKTVKKIQENVKNVVETMTGLIVSKINVNISKLEI</sequence>
<comment type="similarity">
    <text evidence="1">Belongs to the asp23 family.</text>
</comment>